<reference evidence="3 4" key="1">
    <citation type="submission" date="2020-01" db="EMBL/GenBank/DDBJ databases">
        <title>Draft genome assembly of Ensifer adhaerens T173.</title>
        <authorList>
            <person name="Craig J.E."/>
            <person name="Stinchcombe J.R."/>
        </authorList>
    </citation>
    <scope>NUCLEOTIDE SEQUENCE [LARGE SCALE GENOMIC DNA]</scope>
    <source>
        <strain evidence="3 4">T173</strain>
    </source>
</reference>
<dbReference type="RefSeq" id="WP_057218587.1">
    <property type="nucleotide sequence ID" value="NZ_CP083373.1"/>
</dbReference>
<dbReference type="InterPro" id="IPR000551">
    <property type="entry name" value="MerR-type_HTH_dom"/>
</dbReference>
<proteinExistence type="predicted"/>
<protein>
    <submittedName>
        <fullName evidence="3">MerR family transcriptional regulator</fullName>
    </submittedName>
</protein>
<dbReference type="SMART" id="SM00422">
    <property type="entry name" value="HTH_MERR"/>
    <property type="match status" value="1"/>
</dbReference>
<evidence type="ECO:0000313" key="3">
    <source>
        <dbReference type="EMBL" id="MBM3092826.1"/>
    </source>
</evidence>
<evidence type="ECO:0000313" key="4">
    <source>
        <dbReference type="Proteomes" id="UP000744980"/>
    </source>
</evidence>
<dbReference type="InterPro" id="IPR009061">
    <property type="entry name" value="DNA-bd_dom_put_sf"/>
</dbReference>
<dbReference type="PROSITE" id="PS50937">
    <property type="entry name" value="HTH_MERR_2"/>
    <property type="match status" value="1"/>
</dbReference>
<keyword evidence="4" id="KW-1185">Reference proteome</keyword>
<dbReference type="PRINTS" id="PR00040">
    <property type="entry name" value="HTHMERR"/>
</dbReference>
<dbReference type="Gene3D" id="1.10.1660.10">
    <property type="match status" value="1"/>
</dbReference>
<dbReference type="EMBL" id="WXFA01000011">
    <property type="protein sequence ID" value="MBM3092826.1"/>
    <property type="molecule type" value="Genomic_DNA"/>
</dbReference>
<organism evidence="3 4">
    <name type="scientific">Ensifer canadensis</name>
    <dbReference type="NCBI Taxonomy" id="555315"/>
    <lineage>
        <taxon>Bacteria</taxon>
        <taxon>Pseudomonadati</taxon>
        <taxon>Pseudomonadota</taxon>
        <taxon>Alphaproteobacteria</taxon>
        <taxon>Hyphomicrobiales</taxon>
        <taxon>Rhizobiaceae</taxon>
        <taxon>Sinorhizobium/Ensifer group</taxon>
        <taxon>Ensifer</taxon>
    </lineage>
</organism>
<feature type="domain" description="HTH merR-type" evidence="2">
    <location>
        <begin position="1"/>
        <end position="72"/>
    </location>
</feature>
<dbReference type="GO" id="GO:0003677">
    <property type="term" value="F:DNA binding"/>
    <property type="evidence" value="ECO:0007669"/>
    <property type="project" value="UniProtKB-KW"/>
</dbReference>
<name>A0AAW4FMW6_9HYPH</name>
<dbReference type="SUPFAM" id="SSF46955">
    <property type="entry name" value="Putative DNA-binding domain"/>
    <property type="match status" value="1"/>
</dbReference>
<dbReference type="AlphaFoldDB" id="A0AAW4FMW6"/>
<dbReference type="PANTHER" id="PTHR30204:SF97">
    <property type="entry name" value="MERR FAMILY REGULATORY PROTEIN"/>
    <property type="match status" value="1"/>
</dbReference>
<accession>A0AAW4FMW6</accession>
<keyword evidence="1" id="KW-0238">DNA-binding</keyword>
<evidence type="ECO:0000259" key="2">
    <source>
        <dbReference type="PROSITE" id="PS50937"/>
    </source>
</evidence>
<dbReference type="InterPro" id="IPR047057">
    <property type="entry name" value="MerR_fam"/>
</dbReference>
<gene>
    <name evidence="3" type="ORF">GFB56_18745</name>
</gene>
<dbReference type="PANTHER" id="PTHR30204">
    <property type="entry name" value="REDOX-CYCLING DRUG-SENSING TRANSCRIPTIONAL ACTIVATOR SOXR"/>
    <property type="match status" value="1"/>
</dbReference>
<dbReference type="Proteomes" id="UP000744980">
    <property type="component" value="Unassembled WGS sequence"/>
</dbReference>
<comment type="caution">
    <text evidence="3">The sequence shown here is derived from an EMBL/GenBank/DDBJ whole genome shotgun (WGS) entry which is preliminary data.</text>
</comment>
<dbReference type="GO" id="GO:0003700">
    <property type="term" value="F:DNA-binding transcription factor activity"/>
    <property type="evidence" value="ECO:0007669"/>
    <property type="project" value="InterPro"/>
</dbReference>
<sequence length="149" mass="16761">MLIGEFAQRTGLSQDTVRFYVRKGLLTPQLGAKGGRNPYQIFTDRDASTVRMIRFAQSLGLPLKEIAEIATELQREGLSPAREIEIMNIQLVKLEQKATQLAELTNYLRAKRDWVVCGKPGDEPRFTDDTLCLIQRPVSGFRCTSSDAD</sequence>
<evidence type="ECO:0000256" key="1">
    <source>
        <dbReference type="ARBA" id="ARBA00023125"/>
    </source>
</evidence>
<dbReference type="Pfam" id="PF13411">
    <property type="entry name" value="MerR_1"/>
    <property type="match status" value="1"/>
</dbReference>
<dbReference type="CDD" id="cd00592">
    <property type="entry name" value="HTH_MerR-like"/>
    <property type="match status" value="1"/>
</dbReference>